<dbReference type="AlphaFoldDB" id="A0A179BRX5"/>
<dbReference type="Gene3D" id="3.90.1150.10">
    <property type="entry name" value="Aspartate Aminotransferase, domain 1"/>
    <property type="match status" value="1"/>
</dbReference>
<dbReference type="eggNOG" id="COG1167">
    <property type="taxonomic scope" value="Bacteria"/>
</dbReference>
<dbReference type="InterPro" id="IPR015422">
    <property type="entry name" value="PyrdxlP-dep_Trfase_small"/>
</dbReference>
<keyword evidence="2" id="KW-0663">Pyridoxal phosphate</keyword>
<dbReference type="GO" id="GO:0003677">
    <property type="term" value="F:DNA binding"/>
    <property type="evidence" value="ECO:0007669"/>
    <property type="project" value="UniProtKB-KW"/>
</dbReference>
<dbReference type="SMART" id="SM00345">
    <property type="entry name" value="HTH_GNTR"/>
    <property type="match status" value="1"/>
</dbReference>
<dbReference type="InterPro" id="IPR036388">
    <property type="entry name" value="WH-like_DNA-bd_sf"/>
</dbReference>
<dbReference type="InterPro" id="IPR015421">
    <property type="entry name" value="PyrdxlP-dep_Trfase_major"/>
</dbReference>
<evidence type="ECO:0000256" key="2">
    <source>
        <dbReference type="ARBA" id="ARBA00022898"/>
    </source>
</evidence>
<dbReference type="PANTHER" id="PTHR46577">
    <property type="entry name" value="HTH-TYPE TRANSCRIPTIONAL REGULATORY PROTEIN GABR"/>
    <property type="match status" value="1"/>
</dbReference>
<keyword evidence="5" id="KW-0804">Transcription</keyword>
<evidence type="ECO:0000313" key="7">
    <source>
        <dbReference type="EMBL" id="OAP93824.1"/>
    </source>
</evidence>
<proteinExistence type="inferred from homology"/>
<gene>
    <name evidence="7" type="ORF">A4U53_23145</name>
</gene>
<reference evidence="7" key="1">
    <citation type="submission" date="2016-04" db="EMBL/GenBank/DDBJ databases">
        <title>Fast-growing isolate from the root nodules of Vavilovia formosa.</title>
        <authorList>
            <person name="Kimeklis A."/>
            <person name="Safronova V."/>
            <person name="Belimov A."/>
            <person name="Andronov E."/>
        </authorList>
    </citation>
    <scope>NUCLEOTIDE SEQUENCE [LARGE SCALE GENOMIC DNA]</scope>
    <source>
        <strain evidence="7">Vaf-46</strain>
    </source>
</reference>
<evidence type="ECO:0000256" key="4">
    <source>
        <dbReference type="ARBA" id="ARBA00023125"/>
    </source>
</evidence>
<feature type="domain" description="HTH gntR-type" evidence="6">
    <location>
        <begin position="12"/>
        <end position="80"/>
    </location>
</feature>
<dbReference type="GO" id="GO:0003700">
    <property type="term" value="F:DNA-binding transcription factor activity"/>
    <property type="evidence" value="ECO:0007669"/>
    <property type="project" value="InterPro"/>
</dbReference>
<dbReference type="Pfam" id="PF00155">
    <property type="entry name" value="Aminotran_1_2"/>
    <property type="match status" value="1"/>
</dbReference>
<dbReference type="InterPro" id="IPR015424">
    <property type="entry name" value="PyrdxlP-dep_Trfase"/>
</dbReference>
<keyword evidence="3" id="KW-0805">Transcription regulation</keyword>
<dbReference type="SUPFAM" id="SSF53383">
    <property type="entry name" value="PLP-dependent transferases"/>
    <property type="match status" value="1"/>
</dbReference>
<comment type="similarity">
    <text evidence="1">In the C-terminal section; belongs to the class-I pyridoxal-phosphate-dependent aminotransferase family.</text>
</comment>
<evidence type="ECO:0000256" key="3">
    <source>
        <dbReference type="ARBA" id="ARBA00023015"/>
    </source>
</evidence>
<evidence type="ECO:0000259" key="6">
    <source>
        <dbReference type="PROSITE" id="PS50949"/>
    </source>
</evidence>
<dbReference type="Gene3D" id="3.40.640.10">
    <property type="entry name" value="Type I PLP-dependent aspartate aminotransferase-like (Major domain)"/>
    <property type="match status" value="1"/>
</dbReference>
<name>A0A179BRX5_RHILE</name>
<protein>
    <submittedName>
        <fullName evidence="7">GntR family transcriptional regulator</fullName>
    </submittedName>
</protein>
<accession>A0A179BRX5</accession>
<dbReference type="InterPro" id="IPR051446">
    <property type="entry name" value="HTH_trans_reg/aminotransferase"/>
</dbReference>
<dbReference type="InterPro" id="IPR036390">
    <property type="entry name" value="WH_DNA-bd_sf"/>
</dbReference>
<dbReference type="Gene3D" id="1.10.10.10">
    <property type="entry name" value="Winged helix-like DNA-binding domain superfamily/Winged helix DNA-binding domain"/>
    <property type="match status" value="1"/>
</dbReference>
<keyword evidence="4" id="KW-0238">DNA-binding</keyword>
<dbReference type="InterPro" id="IPR000524">
    <property type="entry name" value="Tscrpt_reg_HTH_GntR"/>
</dbReference>
<dbReference type="CDD" id="cd07377">
    <property type="entry name" value="WHTH_GntR"/>
    <property type="match status" value="1"/>
</dbReference>
<dbReference type="Pfam" id="PF00392">
    <property type="entry name" value="GntR"/>
    <property type="match status" value="1"/>
</dbReference>
<dbReference type="CDD" id="cd00609">
    <property type="entry name" value="AAT_like"/>
    <property type="match status" value="1"/>
</dbReference>
<evidence type="ECO:0000256" key="1">
    <source>
        <dbReference type="ARBA" id="ARBA00005384"/>
    </source>
</evidence>
<dbReference type="InterPro" id="IPR004839">
    <property type="entry name" value="Aminotransferase_I/II_large"/>
</dbReference>
<dbReference type="PROSITE" id="PS50949">
    <property type="entry name" value="HTH_GNTR"/>
    <property type="match status" value="1"/>
</dbReference>
<comment type="caution">
    <text evidence="7">The sequence shown here is derived from an EMBL/GenBank/DDBJ whole genome shotgun (WGS) entry which is preliminary data.</text>
</comment>
<dbReference type="SUPFAM" id="SSF46785">
    <property type="entry name" value="Winged helix' DNA-binding domain"/>
    <property type="match status" value="1"/>
</dbReference>
<dbReference type="GO" id="GO:0030170">
    <property type="term" value="F:pyridoxal phosphate binding"/>
    <property type="evidence" value="ECO:0007669"/>
    <property type="project" value="InterPro"/>
</dbReference>
<dbReference type="EMBL" id="LWBS01000242">
    <property type="protein sequence ID" value="OAP93824.1"/>
    <property type="molecule type" value="Genomic_DNA"/>
</dbReference>
<sequence>MVQKAIQMNEGRTRVEIVIATIRQRIAGRSLTPGARLPSVRGLAATLKLSTSTVVDAYERLVAEGAILARPGSGFYVANQAAPFALAETGPKLDRAVDPFWISRQSLEAAEADLKPGCGWLPPSWLPGDGMRRGLRTLARADGPALADYGSPLGLPQLRQLISRRMGERGIEASPDQIMLADSGTQAIDLLCRFLLEPGDTVLVDDPCYFNFHALLRAHRAKIVGVPYTASGPDIELFAQVVADERPRLYITNSAIHNPTGATLSPVTAHRVLKLAEQFDLTIIEDDIFADFEYTPAPRLAAFDGLERVIHIGSFSKTLSASARCGFVVAKPEWIDGLTDLRIATSFGGGRLTTELVLNVLSDGSYRKHMETLRHRLSRAMSEVSAKLKHLGITPWLEPQAGMFLWCQLPNGIDAADVARAALERRIVLAPGNAFSLSQSATNFMRFNVSQTLDPRVFEVLRDVLARQGAIIKEPKTTSWACHTLAAR</sequence>
<dbReference type="PANTHER" id="PTHR46577:SF2">
    <property type="entry name" value="TRANSCRIPTIONAL REGULATORY PROTEIN"/>
    <property type="match status" value="1"/>
</dbReference>
<evidence type="ECO:0000256" key="5">
    <source>
        <dbReference type="ARBA" id="ARBA00023163"/>
    </source>
</evidence>
<organism evidence="7">
    <name type="scientific">Rhizobium leguminosarum</name>
    <dbReference type="NCBI Taxonomy" id="384"/>
    <lineage>
        <taxon>Bacteria</taxon>
        <taxon>Pseudomonadati</taxon>
        <taxon>Pseudomonadota</taxon>
        <taxon>Alphaproteobacteria</taxon>
        <taxon>Hyphomicrobiales</taxon>
        <taxon>Rhizobiaceae</taxon>
        <taxon>Rhizobium/Agrobacterium group</taxon>
        <taxon>Rhizobium</taxon>
    </lineage>
</organism>